<dbReference type="PANTHER" id="PTHR43377:SF1">
    <property type="entry name" value="BILIVERDIN REDUCTASE A"/>
    <property type="match status" value="1"/>
</dbReference>
<dbReference type="InterPro" id="IPR055170">
    <property type="entry name" value="GFO_IDH_MocA-like_dom"/>
</dbReference>
<proteinExistence type="predicted"/>
<dbReference type="GO" id="GO:0000166">
    <property type="term" value="F:nucleotide binding"/>
    <property type="evidence" value="ECO:0007669"/>
    <property type="project" value="InterPro"/>
</dbReference>
<dbReference type="Gene3D" id="3.40.50.720">
    <property type="entry name" value="NAD(P)-binding Rossmann-like Domain"/>
    <property type="match status" value="1"/>
</dbReference>
<reference evidence="3" key="1">
    <citation type="journal article" date="2014" name="Int. J. Syst. Evol. Microbiol.">
        <title>Complete genome sequence of Corynebacterium casei LMG S-19264T (=DSM 44701T), isolated from a smear-ripened cheese.</title>
        <authorList>
            <consortium name="US DOE Joint Genome Institute (JGI-PGF)"/>
            <person name="Walter F."/>
            <person name="Albersmeier A."/>
            <person name="Kalinowski J."/>
            <person name="Ruckert C."/>
        </authorList>
    </citation>
    <scope>NUCLEOTIDE SEQUENCE</scope>
    <source>
        <strain evidence="3">CGMCC 1.3617</strain>
    </source>
</reference>
<dbReference type="InterPro" id="IPR000683">
    <property type="entry name" value="Gfo/Idh/MocA-like_OxRdtase_N"/>
</dbReference>
<feature type="domain" description="Gfo/Idh/MocA-like oxidoreductase N-terminal" evidence="1">
    <location>
        <begin position="10"/>
        <end position="123"/>
    </location>
</feature>
<evidence type="ECO:0000259" key="2">
    <source>
        <dbReference type="Pfam" id="PF22725"/>
    </source>
</evidence>
<keyword evidence="4" id="KW-1185">Reference proteome</keyword>
<dbReference type="InterPro" id="IPR051450">
    <property type="entry name" value="Gfo/Idh/MocA_Oxidoreductases"/>
</dbReference>
<dbReference type="InterPro" id="IPR036291">
    <property type="entry name" value="NAD(P)-bd_dom_sf"/>
</dbReference>
<organism evidence="3 4">
    <name type="scientific">Neoroseomonas lacus</name>
    <dbReference type="NCBI Taxonomy" id="287609"/>
    <lineage>
        <taxon>Bacteria</taxon>
        <taxon>Pseudomonadati</taxon>
        <taxon>Pseudomonadota</taxon>
        <taxon>Alphaproteobacteria</taxon>
        <taxon>Acetobacterales</taxon>
        <taxon>Acetobacteraceae</taxon>
        <taxon>Neoroseomonas</taxon>
    </lineage>
</organism>
<dbReference type="EMBL" id="BMKW01000001">
    <property type="protein sequence ID" value="GGI98534.1"/>
    <property type="molecule type" value="Genomic_DNA"/>
</dbReference>
<evidence type="ECO:0000259" key="1">
    <source>
        <dbReference type="Pfam" id="PF01408"/>
    </source>
</evidence>
<evidence type="ECO:0000313" key="4">
    <source>
        <dbReference type="Proteomes" id="UP000661507"/>
    </source>
</evidence>
<dbReference type="Proteomes" id="UP000661507">
    <property type="component" value="Unassembled WGS sequence"/>
</dbReference>
<comment type="caution">
    <text evidence="3">The sequence shown here is derived from an EMBL/GenBank/DDBJ whole genome shotgun (WGS) entry which is preliminary data.</text>
</comment>
<dbReference type="PANTHER" id="PTHR43377">
    <property type="entry name" value="BILIVERDIN REDUCTASE A"/>
    <property type="match status" value="1"/>
</dbReference>
<gene>
    <name evidence="3" type="primary">gnnA</name>
    <name evidence="3" type="ORF">GCM10011320_01620</name>
</gene>
<dbReference type="Pfam" id="PF01408">
    <property type="entry name" value="GFO_IDH_MocA"/>
    <property type="match status" value="1"/>
</dbReference>
<dbReference type="Gene3D" id="3.30.360.10">
    <property type="entry name" value="Dihydrodipicolinate Reductase, domain 2"/>
    <property type="match status" value="1"/>
</dbReference>
<protein>
    <submittedName>
        <fullName evidence="3">UDP-N-acetylglucosamine 3-dehydrogenase</fullName>
    </submittedName>
</protein>
<dbReference type="RefSeq" id="WP_188965009.1">
    <property type="nucleotide sequence ID" value="NZ_BMKW01000001.1"/>
</dbReference>
<dbReference type="SUPFAM" id="SSF55347">
    <property type="entry name" value="Glyceraldehyde-3-phosphate dehydrogenase-like, C-terminal domain"/>
    <property type="match status" value="1"/>
</dbReference>
<name>A0A917K5D3_9PROT</name>
<dbReference type="Pfam" id="PF22725">
    <property type="entry name" value="GFO_IDH_MocA_C3"/>
    <property type="match status" value="1"/>
</dbReference>
<feature type="domain" description="GFO/IDH/MocA-like oxidoreductase" evidence="2">
    <location>
        <begin position="160"/>
        <end position="237"/>
    </location>
</feature>
<evidence type="ECO:0000313" key="3">
    <source>
        <dbReference type="EMBL" id="GGI98534.1"/>
    </source>
</evidence>
<dbReference type="AlphaFoldDB" id="A0A917K5D3"/>
<sequence length="317" mass="32562">MNASDTRLALAILGVGHFGRFHALKAAANPRIRLLGLADADAARAATVAAEAGTEALPPVSAIAAADAVIIAAPTRFHHDLAMAALAAGKHVFIEKPIGATLAQADALIAAAATARRVLQVGHIERFSAAFRAVVEAPAGGRALSWDAVRVAPFRPRSLDVSVVLDLMIHDIDLVLTLAGEDPDAVEAVGATVASDRPDFAVARLRFPGGRAAVITASRVSLAMERRLRVLGTEGEMSVNFLDRSLAILRRGGAEPVATMPGSGIDRATWTDHDSLEAEQAAFVGACLDGAPVVVDGAAGRRALKVALAVEAAIGGA</sequence>
<accession>A0A917K5D3</accession>
<dbReference type="SUPFAM" id="SSF51735">
    <property type="entry name" value="NAD(P)-binding Rossmann-fold domains"/>
    <property type="match status" value="1"/>
</dbReference>
<reference evidence="3" key="2">
    <citation type="submission" date="2020-09" db="EMBL/GenBank/DDBJ databases">
        <authorList>
            <person name="Sun Q."/>
            <person name="Zhou Y."/>
        </authorList>
    </citation>
    <scope>NUCLEOTIDE SEQUENCE</scope>
    <source>
        <strain evidence="3">CGMCC 1.3617</strain>
    </source>
</reference>